<reference evidence="1" key="1">
    <citation type="submission" date="2020-08" db="EMBL/GenBank/DDBJ databases">
        <title>Genome public.</title>
        <authorList>
            <person name="Liu C."/>
            <person name="Sun Q."/>
        </authorList>
    </citation>
    <scope>NUCLEOTIDE SEQUENCE</scope>
    <source>
        <strain evidence="1">BX8</strain>
    </source>
</reference>
<comment type="caution">
    <text evidence="1">The sequence shown here is derived from an EMBL/GenBank/DDBJ whole genome shotgun (WGS) entry which is preliminary data.</text>
</comment>
<name>A0A923IBB2_9FIRM</name>
<dbReference type="EMBL" id="JACONZ010000003">
    <property type="protein sequence ID" value="MBC5581758.1"/>
    <property type="molecule type" value="Genomic_DNA"/>
</dbReference>
<evidence type="ECO:0000313" key="1">
    <source>
        <dbReference type="EMBL" id="MBC5581758.1"/>
    </source>
</evidence>
<organism evidence="1 2">
    <name type="scientific">Anaerofilum hominis</name>
    <dbReference type="NCBI Taxonomy" id="2763016"/>
    <lineage>
        <taxon>Bacteria</taxon>
        <taxon>Bacillati</taxon>
        <taxon>Bacillota</taxon>
        <taxon>Clostridia</taxon>
        <taxon>Eubacteriales</taxon>
        <taxon>Oscillospiraceae</taxon>
        <taxon>Anaerofilum</taxon>
    </lineage>
</organism>
<accession>A0A923IBB2</accession>
<sequence length="142" mass="15717">MEQNVKLLEAIVKCGEMGRGTLDHLADINENGAFAASMQIQQNEYEAIREEAAHQLAAMGRSAEQLSMMEKLNTAMGVKMNTLADKSARHMAEMLIQGSTMGIVDLTKAMRDNPGAGAQVQELADRMVQFMQRNIEELKVYL</sequence>
<evidence type="ECO:0008006" key="3">
    <source>
        <dbReference type="Google" id="ProtNLM"/>
    </source>
</evidence>
<proteinExistence type="predicted"/>
<protein>
    <recommendedName>
        <fullName evidence="3">DUF2383 domain-containing protein</fullName>
    </recommendedName>
</protein>
<evidence type="ECO:0000313" key="2">
    <source>
        <dbReference type="Proteomes" id="UP000659630"/>
    </source>
</evidence>
<gene>
    <name evidence="1" type="ORF">H8S23_09580</name>
</gene>
<dbReference type="Proteomes" id="UP000659630">
    <property type="component" value="Unassembled WGS sequence"/>
</dbReference>
<dbReference type="AlphaFoldDB" id="A0A923IBB2"/>
<dbReference type="RefSeq" id="WP_186888122.1">
    <property type="nucleotide sequence ID" value="NZ_JACONZ010000003.1"/>
</dbReference>
<keyword evidence="2" id="KW-1185">Reference proteome</keyword>